<accession>A0A0A0PZE1</accession>
<dbReference type="KEGG" id="vg:26637920"/>
<dbReference type="Proteomes" id="UP000030739">
    <property type="component" value="Segment"/>
</dbReference>
<evidence type="ECO:0000313" key="2">
    <source>
        <dbReference type="Proteomes" id="UP000030739"/>
    </source>
</evidence>
<reference evidence="1 2" key="1">
    <citation type="journal article" date="2015" name="Plant Pathol. J.">
        <title>Isolation and Genomic Characterization of the T4-Like Bacteriophage PM2 Infecting Pectobacterium carotovorum subsp. carotovorum.</title>
        <authorList>
            <person name="Lim J.A."/>
            <person name="Lee D.H."/>
            <person name="Heu S."/>
        </authorList>
    </citation>
    <scope>NUCLEOTIDE SEQUENCE [LARGE SCALE GENOMIC DNA]</scope>
</reference>
<organism evidence="1 2">
    <name type="scientific">Pectobacterium bacteriophage PM2</name>
    <dbReference type="NCBI Taxonomy" id="1429794"/>
    <lineage>
        <taxon>Viruses</taxon>
        <taxon>Duplodnaviria</taxon>
        <taxon>Heunggongvirae</taxon>
        <taxon>Uroviricota</taxon>
        <taxon>Caudoviricetes</taxon>
        <taxon>Pantevenvirales</taxon>
        <taxon>Straboviridae</taxon>
        <taxon>Tevenvirinae</taxon>
        <taxon>Mosugukvirus</taxon>
        <taxon>Mosugukvirus pm2</taxon>
    </lineage>
</organism>
<dbReference type="RefSeq" id="YP_009211448.1">
    <property type="nucleotide sequence ID" value="NC_028940.1"/>
</dbReference>
<dbReference type="GeneID" id="26637920"/>
<keyword evidence="2" id="KW-1185">Reference proteome</keyword>
<proteinExistence type="predicted"/>
<protein>
    <submittedName>
        <fullName evidence="1">Uncharacterized protein</fullName>
    </submittedName>
</protein>
<evidence type="ECO:0000313" key="1">
    <source>
        <dbReference type="EMBL" id="AHY24989.1"/>
    </source>
</evidence>
<gene>
    <name evidence="1" type="ORF">PM2_027</name>
</gene>
<sequence length="63" mass="7094">MHLFEKEGFAIAIPKGTTMANVLIGAGFNYIKEMLEHCHDNNISVCYNETELGYALGEFYGNY</sequence>
<dbReference type="EMBL" id="KF835987">
    <property type="protein sequence ID" value="AHY24989.1"/>
    <property type="molecule type" value="Genomic_DNA"/>
</dbReference>
<name>A0A0A0PZE1_9CAUD</name>